<sequence length="145" mass="16904">MNCKISIEINKDSFHMSKYKSITGEIYFKIDDRFFPEEGWSDFPVVILTWWIKSLLLIIQGKVGISQKFLFMDGPFLIKGKKVDKDIMELEFIHREALQFTSYCSISSLKSSVVEASKITLESMLKNGWETSDTKQLENLYKQLK</sequence>
<dbReference type="AlphaFoldDB" id="G8LWA4"/>
<evidence type="ECO:0000313" key="1">
    <source>
        <dbReference type="EMBL" id="AEV69751.1"/>
    </source>
</evidence>
<evidence type="ECO:0000313" key="2">
    <source>
        <dbReference type="Proteomes" id="UP000005435"/>
    </source>
</evidence>
<dbReference type="EMBL" id="CP003065">
    <property type="protein sequence ID" value="AEV69751.1"/>
    <property type="molecule type" value="Genomic_DNA"/>
</dbReference>
<keyword evidence="2" id="KW-1185">Reference proteome</keyword>
<proteinExistence type="predicted"/>
<dbReference type="OrthoDB" id="2621377at2"/>
<dbReference type="eggNOG" id="ENOG5033AAB">
    <property type="taxonomic scope" value="Bacteria"/>
</dbReference>
<dbReference type="RefSeq" id="WP_014256285.1">
    <property type="nucleotide sequence ID" value="NC_016627.1"/>
</dbReference>
<protein>
    <submittedName>
        <fullName evidence="1">Uncharacterized protein</fullName>
    </submittedName>
</protein>
<name>G8LWA4_ACECE</name>
<dbReference type="HOGENOM" id="CLU_1783483_0_0_9"/>
<gene>
    <name evidence="1" type="ordered locus">Clocl_3236</name>
</gene>
<dbReference type="KEGG" id="ccl:Clocl_3236"/>
<reference evidence="1 2" key="2">
    <citation type="journal article" date="2012" name="Stand. Genomic Sci.">
        <title>Complete Genome Sequence of Clostridium clariflavum DSM 19732.</title>
        <authorList>
            <person name="Izquierdo J.A."/>
            <person name="Goodwin L."/>
            <person name="Davenport K.W."/>
            <person name="Teshima H."/>
            <person name="Bruce D."/>
            <person name="Detter C."/>
            <person name="Tapia R."/>
            <person name="Han S."/>
            <person name="Land M."/>
            <person name="Hauser L."/>
            <person name="Jeffries C.D."/>
            <person name="Han J."/>
            <person name="Pitluck S."/>
            <person name="Nolan M."/>
            <person name="Chen A."/>
            <person name="Huntemann M."/>
            <person name="Mavromatis K."/>
            <person name="Mikhailova N."/>
            <person name="Liolios K."/>
            <person name="Woyke T."/>
            <person name="Lynd L.R."/>
        </authorList>
    </citation>
    <scope>NUCLEOTIDE SEQUENCE [LARGE SCALE GENOMIC DNA]</scope>
    <source>
        <strain evidence="2">DSM 19732 / NBRC 101661 / EBR45</strain>
    </source>
</reference>
<dbReference type="Proteomes" id="UP000005435">
    <property type="component" value="Chromosome"/>
</dbReference>
<accession>G8LWA4</accession>
<reference evidence="2" key="1">
    <citation type="submission" date="2011-12" db="EMBL/GenBank/DDBJ databases">
        <title>Complete sequence of Clostridium clariflavum DSM 19732.</title>
        <authorList>
            <consortium name="US DOE Joint Genome Institute"/>
            <person name="Lucas S."/>
            <person name="Han J."/>
            <person name="Lapidus A."/>
            <person name="Cheng J.-F."/>
            <person name="Goodwin L."/>
            <person name="Pitluck S."/>
            <person name="Peters L."/>
            <person name="Teshima H."/>
            <person name="Detter J.C."/>
            <person name="Han C."/>
            <person name="Tapia R."/>
            <person name="Land M."/>
            <person name="Hauser L."/>
            <person name="Kyrpides N."/>
            <person name="Ivanova N."/>
            <person name="Pagani I."/>
            <person name="Kitzmiller T."/>
            <person name="Lynd L."/>
            <person name="Izquierdo J."/>
            <person name="Woyke T."/>
        </authorList>
    </citation>
    <scope>NUCLEOTIDE SEQUENCE [LARGE SCALE GENOMIC DNA]</scope>
    <source>
        <strain evidence="2">DSM 19732 / NBRC 101661 / EBR45</strain>
    </source>
</reference>
<organism evidence="1 2">
    <name type="scientific">Acetivibrio clariflavus (strain DSM 19732 / NBRC 101661 / EBR45)</name>
    <name type="common">Clostridium clariflavum</name>
    <dbReference type="NCBI Taxonomy" id="720554"/>
    <lineage>
        <taxon>Bacteria</taxon>
        <taxon>Bacillati</taxon>
        <taxon>Bacillota</taxon>
        <taxon>Clostridia</taxon>
        <taxon>Eubacteriales</taxon>
        <taxon>Oscillospiraceae</taxon>
        <taxon>Acetivibrio</taxon>
    </lineage>
</organism>